<reference evidence="2" key="1">
    <citation type="journal article" date="2017" name="Front. Plant Sci.">
        <title>Climate Clever Clovers: New Paradigm to Reduce the Environmental Footprint of Ruminants by Breeding Low Methanogenic Forages Utilizing Haplotype Variation.</title>
        <authorList>
            <person name="Kaur P."/>
            <person name="Appels R."/>
            <person name="Bayer P.E."/>
            <person name="Keeble-Gagnere G."/>
            <person name="Wang J."/>
            <person name="Hirakawa H."/>
            <person name="Shirasawa K."/>
            <person name="Vercoe P."/>
            <person name="Stefanova K."/>
            <person name="Durmic Z."/>
            <person name="Nichols P."/>
            <person name="Revell C."/>
            <person name="Isobe S.N."/>
            <person name="Edwards D."/>
            <person name="Erskine W."/>
        </authorList>
    </citation>
    <scope>NUCLEOTIDE SEQUENCE [LARGE SCALE GENOMIC DNA]</scope>
    <source>
        <strain evidence="2">cv. Daliak</strain>
    </source>
</reference>
<evidence type="ECO:0000313" key="1">
    <source>
        <dbReference type="EMBL" id="GAU24782.1"/>
    </source>
</evidence>
<dbReference type="AlphaFoldDB" id="A0A2Z6MHA0"/>
<dbReference type="EMBL" id="DF973296">
    <property type="protein sequence ID" value="GAU24782.1"/>
    <property type="molecule type" value="Genomic_DNA"/>
</dbReference>
<sequence length="66" mass="7706">MEVRESANWWSDCPAAFVEGVRVLGNVMFRWLREVVRCLTKTGLWRMGKTLSSGKKRGRAWAEEEF</sequence>
<dbReference type="Proteomes" id="UP000242715">
    <property type="component" value="Unassembled WGS sequence"/>
</dbReference>
<organism evidence="1 2">
    <name type="scientific">Trifolium subterraneum</name>
    <name type="common">Subterranean clover</name>
    <dbReference type="NCBI Taxonomy" id="3900"/>
    <lineage>
        <taxon>Eukaryota</taxon>
        <taxon>Viridiplantae</taxon>
        <taxon>Streptophyta</taxon>
        <taxon>Embryophyta</taxon>
        <taxon>Tracheophyta</taxon>
        <taxon>Spermatophyta</taxon>
        <taxon>Magnoliopsida</taxon>
        <taxon>eudicotyledons</taxon>
        <taxon>Gunneridae</taxon>
        <taxon>Pentapetalae</taxon>
        <taxon>rosids</taxon>
        <taxon>fabids</taxon>
        <taxon>Fabales</taxon>
        <taxon>Fabaceae</taxon>
        <taxon>Papilionoideae</taxon>
        <taxon>50 kb inversion clade</taxon>
        <taxon>NPAAA clade</taxon>
        <taxon>Hologalegina</taxon>
        <taxon>IRL clade</taxon>
        <taxon>Trifolieae</taxon>
        <taxon>Trifolium</taxon>
    </lineage>
</organism>
<accession>A0A2Z6MHA0</accession>
<proteinExistence type="predicted"/>
<name>A0A2Z6MHA0_TRISU</name>
<keyword evidence="2" id="KW-1185">Reference proteome</keyword>
<protein>
    <submittedName>
        <fullName evidence="1">Uncharacterized protein</fullName>
    </submittedName>
</protein>
<gene>
    <name evidence="1" type="ORF">TSUD_356120</name>
</gene>
<evidence type="ECO:0000313" key="2">
    <source>
        <dbReference type="Proteomes" id="UP000242715"/>
    </source>
</evidence>